<proteinExistence type="inferred from homology"/>
<dbReference type="PANTHER" id="PTHR34478:SF2">
    <property type="entry name" value="MEMBRANE PROTEIN"/>
    <property type="match status" value="1"/>
</dbReference>
<dbReference type="GeneID" id="99683129"/>
<dbReference type="AlphaFoldDB" id="A0A4R2M475"/>
<dbReference type="EMBL" id="SLXD01000011">
    <property type="protein sequence ID" value="TCP00930.1"/>
    <property type="molecule type" value="Genomic_DNA"/>
</dbReference>
<evidence type="ECO:0000256" key="5">
    <source>
        <dbReference type="ARBA" id="ARBA00023136"/>
    </source>
</evidence>
<comment type="similarity">
    <text evidence="2">Belongs to the LemA family.</text>
</comment>
<comment type="subcellular location">
    <subcellularLocation>
        <location evidence="1">Membrane</location>
        <topology evidence="1">Single-pass membrane protein</topology>
    </subcellularLocation>
</comment>
<dbReference type="GO" id="GO:0016020">
    <property type="term" value="C:membrane"/>
    <property type="evidence" value="ECO:0007669"/>
    <property type="project" value="UniProtKB-SubCell"/>
</dbReference>
<dbReference type="RefSeq" id="WP_132648553.1">
    <property type="nucleotide sequence ID" value="NZ_CP181386.1"/>
</dbReference>
<evidence type="ECO:0000313" key="7">
    <source>
        <dbReference type="Proteomes" id="UP000295106"/>
    </source>
</evidence>
<dbReference type="Proteomes" id="UP000295106">
    <property type="component" value="Unassembled WGS sequence"/>
</dbReference>
<accession>A0A4R2M475</accession>
<evidence type="ECO:0000256" key="4">
    <source>
        <dbReference type="ARBA" id="ARBA00022989"/>
    </source>
</evidence>
<evidence type="ECO:0000256" key="3">
    <source>
        <dbReference type="ARBA" id="ARBA00022692"/>
    </source>
</evidence>
<keyword evidence="3" id="KW-0812">Transmembrane</keyword>
<dbReference type="Gene3D" id="1.20.1440.20">
    <property type="entry name" value="LemA-like domain"/>
    <property type="match status" value="1"/>
</dbReference>
<keyword evidence="4" id="KW-1133">Transmembrane helix</keyword>
<gene>
    <name evidence="6" type="ORF">EV684_111134</name>
</gene>
<evidence type="ECO:0000256" key="2">
    <source>
        <dbReference type="ARBA" id="ARBA00008854"/>
    </source>
</evidence>
<dbReference type="SUPFAM" id="SSF140478">
    <property type="entry name" value="LemA-like"/>
    <property type="match status" value="1"/>
</dbReference>
<evidence type="ECO:0000313" key="6">
    <source>
        <dbReference type="EMBL" id="TCP00930.1"/>
    </source>
</evidence>
<comment type="caution">
    <text evidence="6">The sequence shown here is derived from an EMBL/GenBank/DDBJ whole genome shotgun (WGS) entry which is preliminary data.</text>
</comment>
<sequence length="181" mass="19185">MSSGQILVLALAAVLVFWMVGAYNRLMALRTAIGAAWQQVAEALARRGEAARMLAQALREPMAGEAKALDALLAAEAQVREAAEALGARPVRLEAALVLVKGEAAMGAAASRVLALLEQHPLLKVEPSIAEQAVVLADGGSRLAFARQRFNEAGAAYDEAIAEFPTRLLIRLYRFGPAGRL</sequence>
<keyword evidence="5" id="KW-0472">Membrane</keyword>
<dbReference type="InterPro" id="IPR007156">
    <property type="entry name" value="MamQ_LemA"/>
</dbReference>
<dbReference type="Pfam" id="PF04011">
    <property type="entry name" value="LemA"/>
    <property type="match status" value="1"/>
</dbReference>
<dbReference type="PANTHER" id="PTHR34478">
    <property type="entry name" value="PROTEIN LEMA"/>
    <property type="match status" value="1"/>
</dbReference>
<dbReference type="InterPro" id="IPR023353">
    <property type="entry name" value="LemA-like_dom_sf"/>
</dbReference>
<name>A0A4R2M475_RUBGE</name>
<protein>
    <submittedName>
        <fullName evidence="6">LemA protein</fullName>
    </submittedName>
</protein>
<organism evidence="6 7">
    <name type="scientific">Rubrivivax gelatinosus</name>
    <name type="common">Rhodocyclus gelatinosus</name>
    <name type="synonym">Rhodopseudomonas gelatinosa</name>
    <dbReference type="NCBI Taxonomy" id="28068"/>
    <lineage>
        <taxon>Bacteria</taxon>
        <taxon>Pseudomonadati</taxon>
        <taxon>Pseudomonadota</taxon>
        <taxon>Betaproteobacteria</taxon>
        <taxon>Burkholderiales</taxon>
        <taxon>Sphaerotilaceae</taxon>
        <taxon>Rubrivivax</taxon>
    </lineage>
</organism>
<dbReference type="OrthoDB" id="9804152at2"/>
<evidence type="ECO:0000256" key="1">
    <source>
        <dbReference type="ARBA" id="ARBA00004167"/>
    </source>
</evidence>
<reference evidence="6 7" key="1">
    <citation type="submission" date="2019-03" db="EMBL/GenBank/DDBJ databases">
        <title>Genomic Encyclopedia of Type Strains, Phase IV (KMG-IV): sequencing the most valuable type-strain genomes for metagenomic binning, comparative biology and taxonomic classification.</title>
        <authorList>
            <person name="Goeker M."/>
        </authorList>
    </citation>
    <scope>NUCLEOTIDE SEQUENCE [LARGE SCALE GENOMIC DNA]</scope>
    <source>
        <strain evidence="6 7">DSM 1709</strain>
    </source>
</reference>